<evidence type="ECO:0000313" key="12">
    <source>
        <dbReference type="Proteomes" id="UP000318709"/>
    </source>
</evidence>
<dbReference type="Gene3D" id="3.30.360.10">
    <property type="entry name" value="Dihydrodipicolinate Reductase, domain 2"/>
    <property type="match status" value="1"/>
</dbReference>
<dbReference type="SUPFAM" id="SSF55347">
    <property type="entry name" value="Glyceraldehyde-3-phosphate dehydrogenase-like, C-terminal domain"/>
    <property type="match status" value="1"/>
</dbReference>
<feature type="binding site" evidence="7">
    <location>
        <position position="256"/>
    </location>
    <ligand>
        <name>substrate</name>
    </ligand>
</feature>
<evidence type="ECO:0000259" key="10">
    <source>
        <dbReference type="Pfam" id="PF02781"/>
    </source>
</evidence>
<dbReference type="InterPro" id="IPR022674">
    <property type="entry name" value="G6P_DH_NAD-bd"/>
</dbReference>
<dbReference type="PROSITE" id="PS00069">
    <property type="entry name" value="G6P_DEHYDROGENASE"/>
    <property type="match status" value="1"/>
</dbReference>
<sequence length="514" mass="55841">MNAPPTTTPSGGNHPTPAGNGPSTAIAPVDVVLFGATGDLAHRKLLPALLRQFKRGQISPQTRIRGAALQDVSLDDYRHSVRKALWRFAPEAAADSSVLEDFINLISYQPINAAQYGADWEALAAFLNQHPQRSRLFYFSTAPRLYETMAANLSKAGLITPQSRVVLEKPIGTNAESAARINNGVGTHFTENQIFRIDHYLGKETVQNILALRFANPMIASVWSSQFIASVEITAAETVGVEERADYYDSTGAARDMLQNHLLQILALVAMDQPTSLEGNAVRDAKVAALKALRPWGEGEELCRQVAAHTVRGQYGPGTVDGKAVPGYVEELGHPSQTETCAIMGAYVDTPRWRNVPFYLRTLKRAHEKCSEIILTFRPDCNSLFKNAATPGQAVAPAPDRLILRLQPDEGISLSLQVRNPEAPHGATGTATLMQLVLSAPYRAPHSDRIADSYEKLLLDAAHGDPALFVRRDEVEAAWAWIEPVLQCWAAENTPPMVTYPAGGAGPGLPVLQP</sequence>
<reference evidence="11 12" key="1">
    <citation type="submission" date="2019-03" db="EMBL/GenBank/DDBJ databases">
        <title>The complete genome sequence of Swingsia_sp. F3b2 LMG30590(T).</title>
        <authorList>
            <person name="Chua K.-O."/>
            <person name="Chan K.-G."/>
            <person name="See-Too W.-S."/>
        </authorList>
    </citation>
    <scope>NUCLEOTIDE SEQUENCE [LARGE SCALE GENOMIC DNA]</scope>
    <source>
        <strain evidence="11 12">F3b2</strain>
    </source>
</reference>
<feature type="compositionally biased region" description="Polar residues" evidence="8">
    <location>
        <begin position="1"/>
        <end position="13"/>
    </location>
</feature>
<feature type="binding site" evidence="7">
    <location>
        <position position="203"/>
    </location>
    <ligand>
        <name>substrate</name>
    </ligand>
</feature>
<dbReference type="GO" id="GO:0006006">
    <property type="term" value="P:glucose metabolic process"/>
    <property type="evidence" value="ECO:0007669"/>
    <property type="project" value="UniProtKB-KW"/>
</dbReference>
<comment type="caution">
    <text evidence="7">Lacks conserved residue(s) required for the propagation of feature annotation.</text>
</comment>
<dbReference type="EC" id="1.1.1.49" evidence="7"/>
<protein>
    <recommendedName>
        <fullName evidence="7">Glucose-6-phosphate 1-dehydrogenase</fullName>
        <shortName evidence="7">G6PD</shortName>
        <ecNumber evidence="7">1.1.1.49</ecNumber>
    </recommendedName>
</protein>
<organism evidence="11 12">
    <name type="scientific">Formicincola oecophyllae</name>
    <dbReference type="NCBI Taxonomy" id="2558361"/>
    <lineage>
        <taxon>Bacteria</taxon>
        <taxon>Pseudomonadati</taxon>
        <taxon>Pseudomonadota</taxon>
        <taxon>Alphaproteobacteria</taxon>
        <taxon>Acetobacterales</taxon>
        <taxon>Acetobacteraceae</taxon>
        <taxon>Formicincola</taxon>
    </lineage>
</organism>
<dbReference type="AlphaFoldDB" id="A0A4Y6U9F2"/>
<evidence type="ECO:0000256" key="1">
    <source>
        <dbReference type="ARBA" id="ARBA00004937"/>
    </source>
</evidence>
<dbReference type="InterPro" id="IPR036291">
    <property type="entry name" value="NAD(P)-bd_dom_sf"/>
</dbReference>
<dbReference type="InterPro" id="IPR019796">
    <property type="entry name" value="G6P_DH_AS"/>
</dbReference>
<dbReference type="GO" id="GO:0005829">
    <property type="term" value="C:cytosol"/>
    <property type="evidence" value="ECO:0007669"/>
    <property type="project" value="TreeGrafter"/>
</dbReference>
<keyword evidence="5 7" id="KW-0560">Oxidoreductase</keyword>
<evidence type="ECO:0000256" key="2">
    <source>
        <dbReference type="ARBA" id="ARBA00009975"/>
    </source>
</evidence>
<gene>
    <name evidence="7 11" type="primary">zwf</name>
    <name evidence="11" type="ORF">E3E12_00960</name>
</gene>
<keyword evidence="6 7" id="KW-0119">Carbohydrate metabolism</keyword>
<comment type="pathway">
    <text evidence="1 7">Carbohydrate degradation; pentose phosphate pathway; D-ribulose 5-phosphate from D-glucose 6-phosphate (oxidative stage): step 1/3.</text>
</comment>
<feature type="binding site" evidence="7">
    <location>
        <position position="169"/>
    </location>
    <ligand>
        <name>NADP(+)</name>
        <dbReference type="ChEBI" id="CHEBI:58349"/>
    </ligand>
</feature>
<dbReference type="GO" id="GO:0050661">
    <property type="term" value="F:NADP binding"/>
    <property type="evidence" value="ECO:0007669"/>
    <property type="project" value="UniProtKB-UniRule"/>
</dbReference>
<feature type="active site" description="Proton acceptor" evidence="7">
    <location>
        <position position="261"/>
    </location>
</feature>
<dbReference type="PANTHER" id="PTHR23429">
    <property type="entry name" value="GLUCOSE-6-PHOSPHATE 1-DEHYDROGENASE G6PD"/>
    <property type="match status" value="1"/>
</dbReference>
<dbReference type="PRINTS" id="PR00079">
    <property type="entry name" value="G6PDHDRGNASE"/>
</dbReference>
<evidence type="ECO:0000256" key="3">
    <source>
        <dbReference type="ARBA" id="ARBA00022526"/>
    </source>
</evidence>
<dbReference type="PANTHER" id="PTHR23429:SF0">
    <property type="entry name" value="GLUCOSE-6-PHOSPHATE 1-DEHYDROGENASE"/>
    <property type="match status" value="1"/>
</dbReference>
<comment type="catalytic activity">
    <reaction evidence="7">
        <text>D-glucose 6-phosphate + NADP(+) = 6-phospho-D-glucono-1,5-lactone + NADPH + H(+)</text>
        <dbReference type="Rhea" id="RHEA:15841"/>
        <dbReference type="ChEBI" id="CHEBI:15378"/>
        <dbReference type="ChEBI" id="CHEBI:57783"/>
        <dbReference type="ChEBI" id="CHEBI:57955"/>
        <dbReference type="ChEBI" id="CHEBI:58349"/>
        <dbReference type="ChEBI" id="CHEBI:61548"/>
        <dbReference type="EC" id="1.1.1.49"/>
    </reaction>
</comment>
<dbReference type="OrthoDB" id="9802739at2"/>
<feature type="domain" description="Glucose-6-phosphate dehydrogenase C-terminal" evidence="10">
    <location>
        <begin position="210"/>
        <end position="507"/>
    </location>
</feature>
<dbReference type="HAMAP" id="MF_00966">
    <property type="entry name" value="G6PD"/>
    <property type="match status" value="1"/>
</dbReference>
<feature type="binding site" evidence="7">
    <location>
        <position position="369"/>
    </location>
    <ligand>
        <name>substrate</name>
    </ligand>
</feature>
<dbReference type="Gene3D" id="3.40.50.720">
    <property type="entry name" value="NAD(P)-binding Rossmann-like Domain"/>
    <property type="match status" value="1"/>
</dbReference>
<dbReference type="RefSeq" id="WP_141442644.1">
    <property type="nucleotide sequence ID" value="NZ_CP038231.1"/>
</dbReference>
<dbReference type="GO" id="GO:0009051">
    <property type="term" value="P:pentose-phosphate shunt, oxidative branch"/>
    <property type="evidence" value="ECO:0007669"/>
    <property type="project" value="TreeGrafter"/>
</dbReference>
<dbReference type="SUPFAM" id="SSF51735">
    <property type="entry name" value="NAD(P)-binding Rossmann-fold domains"/>
    <property type="match status" value="1"/>
</dbReference>
<keyword evidence="12" id="KW-1185">Reference proteome</keyword>
<evidence type="ECO:0000256" key="6">
    <source>
        <dbReference type="ARBA" id="ARBA00023277"/>
    </source>
</evidence>
<dbReference type="KEGG" id="swf:E3E12_00960"/>
<evidence type="ECO:0000256" key="7">
    <source>
        <dbReference type="HAMAP-Rule" id="MF_00966"/>
    </source>
</evidence>
<dbReference type="PIRSF" id="PIRSF000110">
    <property type="entry name" value="G6PD"/>
    <property type="match status" value="1"/>
</dbReference>
<dbReference type="Pfam" id="PF00479">
    <property type="entry name" value="G6PD_N"/>
    <property type="match status" value="1"/>
</dbReference>
<dbReference type="Proteomes" id="UP000318709">
    <property type="component" value="Chromosome"/>
</dbReference>
<accession>A0A4Y6U9F2</accession>
<evidence type="ECO:0000256" key="8">
    <source>
        <dbReference type="SAM" id="MobiDB-lite"/>
    </source>
</evidence>
<dbReference type="NCBIfam" id="TIGR00871">
    <property type="entry name" value="zwf"/>
    <property type="match status" value="1"/>
</dbReference>
<feature type="region of interest" description="Disordered" evidence="8">
    <location>
        <begin position="1"/>
        <end position="22"/>
    </location>
</feature>
<feature type="binding site" evidence="7">
    <location>
        <position position="199"/>
    </location>
    <ligand>
        <name>substrate</name>
    </ligand>
</feature>
<evidence type="ECO:0000256" key="5">
    <source>
        <dbReference type="ARBA" id="ARBA00023002"/>
    </source>
</evidence>
<evidence type="ECO:0000313" key="11">
    <source>
        <dbReference type="EMBL" id="QDH13001.1"/>
    </source>
</evidence>
<proteinExistence type="inferred from homology"/>
<dbReference type="InterPro" id="IPR022675">
    <property type="entry name" value="G6P_DH_C"/>
</dbReference>
<name>A0A4Y6U9F2_9PROT</name>
<dbReference type="Pfam" id="PF02781">
    <property type="entry name" value="G6PD_C"/>
    <property type="match status" value="1"/>
</dbReference>
<feature type="binding site" evidence="7">
    <location>
        <position position="237"/>
    </location>
    <ligand>
        <name>substrate</name>
    </ligand>
</feature>
<keyword evidence="3 7" id="KW-0313">Glucose metabolism</keyword>
<comment type="similarity">
    <text evidence="2 7">Belongs to the glucose-6-phosphate dehydrogenase family.</text>
</comment>
<comment type="function">
    <text evidence="7">Catalyzes the oxidation of glucose 6-phosphate to 6-phosphogluconolactone.</text>
</comment>
<evidence type="ECO:0000256" key="4">
    <source>
        <dbReference type="ARBA" id="ARBA00022857"/>
    </source>
</evidence>
<dbReference type="GO" id="GO:0004345">
    <property type="term" value="F:glucose-6-phosphate dehydrogenase activity"/>
    <property type="evidence" value="ECO:0007669"/>
    <property type="project" value="UniProtKB-UniRule"/>
</dbReference>
<dbReference type="UniPathway" id="UPA00115">
    <property type="reaction ID" value="UER00408"/>
</dbReference>
<evidence type="ECO:0000259" key="9">
    <source>
        <dbReference type="Pfam" id="PF00479"/>
    </source>
</evidence>
<feature type="binding site" evidence="7">
    <location>
        <position position="364"/>
    </location>
    <ligand>
        <name>substrate</name>
    </ligand>
</feature>
<keyword evidence="4 7" id="KW-0521">NADP</keyword>
<feature type="domain" description="Glucose-6-phosphate dehydrogenase NAD-binding" evidence="9">
    <location>
        <begin position="32"/>
        <end position="208"/>
    </location>
</feature>
<dbReference type="InterPro" id="IPR001282">
    <property type="entry name" value="G6P_DH"/>
</dbReference>
<dbReference type="EMBL" id="CP038231">
    <property type="protein sequence ID" value="QDH13001.1"/>
    <property type="molecule type" value="Genomic_DNA"/>
</dbReference>